<feature type="transmembrane region" description="Helical" evidence="3">
    <location>
        <begin position="181"/>
        <end position="201"/>
    </location>
</feature>
<sequence length="300" mass="33171">MVKFNQHFDNPDQLKAFLRQEDRPDLELEYLEVQDELEELAAGPVSRENHRQQLKLETYRDALVEVLNEKPIEDEIRSEVEEEESDDYVEEDKQGPTDSSMESKGAAFLSGLGQQVKRGVQASGQAINRGIEHEMAKKEPWKEKKAALAEERQRAKEAKEAQALANQAQYKPYPRKRRRGCGCGGCLLVIVLALVLGYFALGQAQVYLPNISLNAPDIRVDGGSLIQEGWEYAKSWLGNLFSGDDQAPADEGQGWQAPADNGGGSWQNQEAPATDNGWTEPAPTSPDPAPQAGDETGTGY</sequence>
<keyword evidence="3" id="KW-0472">Membrane</keyword>
<evidence type="ECO:0000256" key="1">
    <source>
        <dbReference type="SAM" id="Coils"/>
    </source>
</evidence>
<feature type="region of interest" description="Disordered" evidence="2">
    <location>
        <begin position="74"/>
        <end position="104"/>
    </location>
</feature>
<keyword evidence="3" id="KW-1133">Transmembrane helix</keyword>
<reference evidence="5 7" key="3">
    <citation type="submission" date="2017-12" db="EMBL/GenBank/DDBJ databases">
        <title>Phylogenetic diversity of female urinary microbiome.</title>
        <authorList>
            <person name="Thomas-White K."/>
            <person name="Wolfe A.J."/>
        </authorList>
    </citation>
    <scope>NUCLEOTIDE SEQUENCE [LARGE SCALE GENOMIC DNA]</scope>
    <source>
        <strain evidence="5 7">UMB0139</strain>
    </source>
</reference>
<reference evidence="4 6" key="1">
    <citation type="journal article" date="2016" name="Genome Announc.">
        <title>Complete Genome Sequences of Aerococcus christensenii CCUG 28831T, Aerococcus sanguinicola CCUG 43001T, Aerococcus urinae CCUG 36881T, Aerococcus urinaeequi CCUG 28094T, Aerococcus urinaehominis CCUG 42038 BT, and Aerococcus viridans CCUG 4311T.</title>
        <authorList>
            <person name="Carkaci D."/>
            <person name="Dargis R."/>
            <person name="Nielsen X.C."/>
            <person name="Skovgaard O."/>
            <person name="Fuursted K."/>
            <person name="Christensen J.J."/>
        </authorList>
    </citation>
    <scope>NUCLEOTIDE SEQUENCE [LARGE SCALE GENOMIC DNA]</scope>
    <source>
        <strain evidence="4 6">CCUG43001</strain>
    </source>
</reference>
<keyword evidence="1" id="KW-0175">Coiled coil</keyword>
<evidence type="ECO:0000313" key="7">
    <source>
        <dbReference type="Proteomes" id="UP000234239"/>
    </source>
</evidence>
<evidence type="ECO:0000256" key="2">
    <source>
        <dbReference type="SAM" id="MobiDB-lite"/>
    </source>
</evidence>
<evidence type="ECO:0000256" key="3">
    <source>
        <dbReference type="SAM" id="Phobius"/>
    </source>
</evidence>
<feature type="region of interest" description="Disordered" evidence="2">
    <location>
        <begin position="243"/>
        <end position="300"/>
    </location>
</feature>
<gene>
    <name evidence="4" type="ORF">AWM72_08335</name>
    <name evidence="5" type="ORF">CYJ28_01420</name>
</gene>
<dbReference type="EMBL" id="CP014160">
    <property type="protein sequence ID" value="AMB94763.1"/>
    <property type="molecule type" value="Genomic_DNA"/>
</dbReference>
<feature type="coiled-coil region" evidence="1">
    <location>
        <begin position="141"/>
        <end position="168"/>
    </location>
</feature>
<name>A0A120I9F9_9LACT</name>
<evidence type="ECO:0000313" key="6">
    <source>
        <dbReference type="Proteomes" id="UP000069912"/>
    </source>
</evidence>
<dbReference type="EMBL" id="PKGY01000001">
    <property type="protein sequence ID" value="PKZ23236.1"/>
    <property type="molecule type" value="Genomic_DNA"/>
</dbReference>
<organism evidence="4 6">
    <name type="scientific">Aerococcus sanguinicola</name>
    <dbReference type="NCBI Taxonomy" id="119206"/>
    <lineage>
        <taxon>Bacteria</taxon>
        <taxon>Bacillati</taxon>
        <taxon>Bacillota</taxon>
        <taxon>Bacilli</taxon>
        <taxon>Lactobacillales</taxon>
        <taxon>Aerococcaceae</taxon>
        <taxon>Aerococcus</taxon>
    </lineage>
</organism>
<keyword evidence="6" id="KW-1185">Reference proteome</keyword>
<reference evidence="6" key="2">
    <citation type="submission" date="2016-01" db="EMBL/GenBank/DDBJ databases">
        <title>Six Aerococcus type strain genome sequencing and assembly using PacBio and Illumina Hiseq.</title>
        <authorList>
            <person name="Carkaci D."/>
            <person name="Dargis R."/>
            <person name="Nielsen X.C."/>
            <person name="Skovgaard O."/>
            <person name="Fuursted K."/>
            <person name="Christensen J.J."/>
        </authorList>
    </citation>
    <scope>NUCLEOTIDE SEQUENCE [LARGE SCALE GENOMIC DNA]</scope>
    <source>
        <strain evidence="6">CCUG43001</strain>
    </source>
</reference>
<evidence type="ECO:0000313" key="4">
    <source>
        <dbReference type="EMBL" id="AMB94763.1"/>
    </source>
</evidence>
<keyword evidence="3" id="KW-0812">Transmembrane</keyword>
<dbReference type="Proteomes" id="UP000234239">
    <property type="component" value="Unassembled WGS sequence"/>
</dbReference>
<dbReference type="KEGG" id="asan:AWM72_08335"/>
<dbReference type="OrthoDB" id="2136636at2"/>
<dbReference type="GeneID" id="92904074"/>
<dbReference type="RefSeq" id="WP_067976173.1">
    <property type="nucleotide sequence ID" value="NZ_CAJHKM010000002.1"/>
</dbReference>
<dbReference type="AlphaFoldDB" id="A0A120I9F9"/>
<evidence type="ECO:0000313" key="5">
    <source>
        <dbReference type="EMBL" id="PKZ23236.1"/>
    </source>
</evidence>
<dbReference type="Proteomes" id="UP000069912">
    <property type="component" value="Chromosome"/>
</dbReference>
<accession>A0A120I9F9</accession>
<feature type="compositionally biased region" description="Acidic residues" evidence="2">
    <location>
        <begin position="80"/>
        <end position="90"/>
    </location>
</feature>
<proteinExistence type="predicted"/>
<protein>
    <submittedName>
        <fullName evidence="4">Uncharacterized protein</fullName>
    </submittedName>
</protein>